<feature type="compositionally biased region" description="Basic and acidic residues" evidence="1">
    <location>
        <begin position="40"/>
        <end position="51"/>
    </location>
</feature>
<comment type="caution">
    <text evidence="2">The sequence shown here is derived from an EMBL/GenBank/DDBJ whole genome shotgun (WGS) entry which is preliminary data.</text>
</comment>
<dbReference type="EMBL" id="MCFA01000022">
    <property type="protein sequence ID" value="ORY15912.1"/>
    <property type="molecule type" value="Genomic_DNA"/>
</dbReference>
<dbReference type="AlphaFoldDB" id="A0A1Y2A071"/>
<organism evidence="2 3">
    <name type="scientific">Clohesyomyces aquaticus</name>
    <dbReference type="NCBI Taxonomy" id="1231657"/>
    <lineage>
        <taxon>Eukaryota</taxon>
        <taxon>Fungi</taxon>
        <taxon>Dikarya</taxon>
        <taxon>Ascomycota</taxon>
        <taxon>Pezizomycotina</taxon>
        <taxon>Dothideomycetes</taxon>
        <taxon>Pleosporomycetidae</taxon>
        <taxon>Pleosporales</taxon>
        <taxon>Lindgomycetaceae</taxon>
        <taxon>Clohesyomyces</taxon>
    </lineage>
</organism>
<name>A0A1Y2A071_9PLEO</name>
<evidence type="ECO:0000256" key="1">
    <source>
        <dbReference type="SAM" id="MobiDB-lite"/>
    </source>
</evidence>
<feature type="region of interest" description="Disordered" evidence="1">
    <location>
        <begin position="39"/>
        <end position="116"/>
    </location>
</feature>
<gene>
    <name evidence="2" type="ORF">BCR34DRAFT_156206</name>
</gene>
<dbReference type="Proteomes" id="UP000193144">
    <property type="component" value="Unassembled WGS sequence"/>
</dbReference>
<proteinExistence type="predicted"/>
<sequence>MDHSKFTPALLDMTPTMCPALPSTRAATRAAADPVLTRLQRVDRHPHEAVRSRTANPDPPDQPRTRHTLRELSRATTRWRKVESTATAPRQTAAQLEDSTRSSGGSVQPHLLPAQRTQEQVAAQVAESRSKIFRTLAAVRALDPYDIEPTVLT</sequence>
<feature type="compositionally biased region" description="Polar residues" evidence="1">
    <location>
        <begin position="84"/>
        <end position="94"/>
    </location>
</feature>
<accession>A0A1Y2A071</accession>
<evidence type="ECO:0000313" key="3">
    <source>
        <dbReference type="Proteomes" id="UP000193144"/>
    </source>
</evidence>
<evidence type="ECO:0000313" key="2">
    <source>
        <dbReference type="EMBL" id="ORY15912.1"/>
    </source>
</evidence>
<protein>
    <submittedName>
        <fullName evidence="2">Uncharacterized protein</fullName>
    </submittedName>
</protein>
<feature type="compositionally biased region" description="Basic and acidic residues" evidence="1">
    <location>
        <begin position="61"/>
        <end position="73"/>
    </location>
</feature>
<reference evidence="2 3" key="1">
    <citation type="submission" date="2016-07" db="EMBL/GenBank/DDBJ databases">
        <title>Pervasive Adenine N6-methylation of Active Genes in Fungi.</title>
        <authorList>
            <consortium name="DOE Joint Genome Institute"/>
            <person name="Mondo S.J."/>
            <person name="Dannebaum R.O."/>
            <person name="Kuo R.C."/>
            <person name="Labutti K."/>
            <person name="Haridas S."/>
            <person name="Kuo A."/>
            <person name="Salamov A."/>
            <person name="Ahrendt S.R."/>
            <person name="Lipzen A."/>
            <person name="Sullivan W."/>
            <person name="Andreopoulos W.B."/>
            <person name="Clum A."/>
            <person name="Lindquist E."/>
            <person name="Daum C."/>
            <person name="Ramamoorthy G.K."/>
            <person name="Gryganskyi A."/>
            <person name="Culley D."/>
            <person name="Magnuson J.K."/>
            <person name="James T.Y."/>
            <person name="O'Malley M.A."/>
            <person name="Stajich J.E."/>
            <person name="Spatafora J.W."/>
            <person name="Visel A."/>
            <person name="Grigoriev I.V."/>
        </authorList>
    </citation>
    <scope>NUCLEOTIDE SEQUENCE [LARGE SCALE GENOMIC DNA]</scope>
    <source>
        <strain evidence="2 3">CBS 115471</strain>
    </source>
</reference>
<keyword evidence="3" id="KW-1185">Reference proteome</keyword>